<organism evidence="1 2">
    <name type="scientific">Streptomyces nanshensis</name>
    <dbReference type="NCBI Taxonomy" id="518642"/>
    <lineage>
        <taxon>Bacteria</taxon>
        <taxon>Bacillati</taxon>
        <taxon>Actinomycetota</taxon>
        <taxon>Actinomycetes</taxon>
        <taxon>Kitasatosporales</taxon>
        <taxon>Streptomycetaceae</taxon>
        <taxon>Streptomyces</taxon>
    </lineage>
</organism>
<comment type="caution">
    <text evidence="1">The sequence shown here is derived from an EMBL/GenBank/DDBJ whole genome shotgun (WGS) entry which is preliminary data.</text>
</comment>
<dbReference type="RefSeq" id="WP_070020876.1">
    <property type="nucleotide sequence ID" value="NZ_LJGW01000731.1"/>
</dbReference>
<name>A0A1E7JYU6_9ACTN</name>
<evidence type="ECO:0000313" key="2">
    <source>
        <dbReference type="Proteomes" id="UP000176005"/>
    </source>
</evidence>
<gene>
    <name evidence="1" type="ORF">AN218_33935</name>
</gene>
<keyword evidence="2" id="KW-1185">Reference proteome</keyword>
<proteinExistence type="predicted"/>
<accession>A0A1E7JYU6</accession>
<evidence type="ECO:0008006" key="3">
    <source>
        <dbReference type="Google" id="ProtNLM"/>
    </source>
</evidence>
<protein>
    <recommendedName>
        <fullName evidence="3">DUF4244 domain-containing protein</fullName>
    </recommendedName>
</protein>
<reference evidence="1 2" key="1">
    <citation type="journal article" date="2016" name="Front. Microbiol.">
        <title>Comparative Genomics Analysis of Streptomyces Species Reveals Their Adaptation to the Marine Environment and Their Diversity at the Genomic Level.</title>
        <authorList>
            <person name="Tian X."/>
            <person name="Zhang Z."/>
            <person name="Yang T."/>
            <person name="Chen M."/>
            <person name="Li J."/>
            <person name="Chen F."/>
            <person name="Yang J."/>
            <person name="Li W."/>
            <person name="Zhang B."/>
            <person name="Zhang Z."/>
            <person name="Wu J."/>
            <person name="Zhang C."/>
            <person name="Long L."/>
            <person name="Xiao J."/>
        </authorList>
    </citation>
    <scope>NUCLEOTIDE SEQUENCE [LARGE SCALE GENOMIC DNA]</scope>
    <source>
        <strain evidence="1 2">SCSIO 10429</strain>
    </source>
</reference>
<dbReference type="Proteomes" id="UP000176005">
    <property type="component" value="Unassembled WGS sequence"/>
</dbReference>
<evidence type="ECO:0000313" key="1">
    <source>
        <dbReference type="EMBL" id="OEU96785.1"/>
    </source>
</evidence>
<sequence>MPGRFRHAVRVADRPLTRAFRRRLRAAGGQLRSDAGMSTAEYAVGTIAACGFAAVLYKVVTSSAVSSGMQHLIERALHAQF</sequence>
<dbReference type="AlphaFoldDB" id="A0A1E7JYU6"/>
<dbReference type="Pfam" id="PF14029">
    <property type="entry name" value="DUF4244"/>
    <property type="match status" value="1"/>
</dbReference>
<dbReference type="EMBL" id="LJGW01000731">
    <property type="protein sequence ID" value="OEU96785.1"/>
    <property type="molecule type" value="Genomic_DNA"/>
</dbReference>
<dbReference type="InterPro" id="IPR025338">
    <property type="entry name" value="DUF4244"/>
</dbReference>
<dbReference type="PATRIC" id="fig|518642.10.peg.537"/>